<keyword evidence="5" id="KW-0479">Metal-binding</keyword>
<dbReference type="InterPro" id="IPR045249">
    <property type="entry name" value="HARBI1-like"/>
</dbReference>
<protein>
    <recommendedName>
        <fullName evidence="9">DDE Tnp4 domain-containing protein</fullName>
    </recommendedName>
</protein>
<keyword evidence="6" id="KW-0378">Hydrolase</keyword>
<organism evidence="10 11">
    <name type="scientific">Diacronema lutheri</name>
    <name type="common">Unicellular marine alga</name>
    <name type="synonym">Monochrysis lutheri</name>
    <dbReference type="NCBI Taxonomy" id="2081491"/>
    <lineage>
        <taxon>Eukaryota</taxon>
        <taxon>Haptista</taxon>
        <taxon>Haptophyta</taxon>
        <taxon>Pavlovophyceae</taxon>
        <taxon>Pavlovales</taxon>
        <taxon>Pavlovaceae</taxon>
        <taxon>Diacronema</taxon>
    </lineage>
</organism>
<gene>
    <name evidence="10" type="ORF">KFE25_005442</name>
</gene>
<evidence type="ECO:0000256" key="6">
    <source>
        <dbReference type="ARBA" id="ARBA00022801"/>
    </source>
</evidence>
<keyword evidence="11" id="KW-1185">Reference proteome</keyword>
<sequence>MRWPDFTGQLDWADYDDDDVSAGDRELLNDLHALHCLHYLHMLRKRARPSAAGGDDDGSATAPRARPDRDDVKRRFDAIRPRQFKTMFRMDRDAFDDLCQTLAPQLPTRRKTALPVWLKVAVTLRYLAGGSHHEIGFGYSIAASTFYRVVDAVLDAIHATRRLDLDSLFIEHEDGTWEWNADKLLALEHEFATKKGPWIRGIFGAIDGIAVKILCPPASQTDRVKEYYNRKGFYALVCQGVCDARRRFLFMDARMEGSCPDSLAFGASLLGVRMKMNPPPLPFMLVGDAAYEAQPWMLTPWPGVTLPTDKDAFNFFQSSARIEIECAFGLLCRRWGILWRPLPADRLARTTRIVMACAKLHNWCIDHNDVEGPDQFDGRMLEPQVDLDPQDECEDLERSRPHRRARLREVNMLRAELTQSIKERNGCRPKLTGNQPEAADRLSQMSAQ</sequence>
<evidence type="ECO:0000256" key="5">
    <source>
        <dbReference type="ARBA" id="ARBA00022723"/>
    </source>
</evidence>
<dbReference type="OMA" id="ANYKFVY"/>
<keyword evidence="4" id="KW-0540">Nuclease</keyword>
<dbReference type="GO" id="GO:0016787">
    <property type="term" value="F:hydrolase activity"/>
    <property type="evidence" value="ECO:0007669"/>
    <property type="project" value="UniProtKB-KW"/>
</dbReference>
<dbReference type="GO" id="GO:0046872">
    <property type="term" value="F:metal ion binding"/>
    <property type="evidence" value="ECO:0007669"/>
    <property type="project" value="UniProtKB-KW"/>
</dbReference>
<comment type="subcellular location">
    <subcellularLocation>
        <location evidence="2">Nucleus</location>
    </subcellularLocation>
</comment>
<evidence type="ECO:0000256" key="2">
    <source>
        <dbReference type="ARBA" id="ARBA00004123"/>
    </source>
</evidence>
<comment type="cofactor">
    <cofactor evidence="1">
        <name>a divalent metal cation</name>
        <dbReference type="ChEBI" id="CHEBI:60240"/>
    </cofactor>
</comment>
<comment type="similarity">
    <text evidence="3">Belongs to the HARBI1 family.</text>
</comment>
<evidence type="ECO:0000256" key="1">
    <source>
        <dbReference type="ARBA" id="ARBA00001968"/>
    </source>
</evidence>
<proteinExistence type="inferred from homology"/>
<dbReference type="OrthoDB" id="7673097at2759"/>
<evidence type="ECO:0000256" key="7">
    <source>
        <dbReference type="ARBA" id="ARBA00023242"/>
    </source>
</evidence>
<feature type="region of interest" description="Disordered" evidence="8">
    <location>
        <begin position="422"/>
        <end position="448"/>
    </location>
</feature>
<dbReference type="Proteomes" id="UP000751190">
    <property type="component" value="Unassembled WGS sequence"/>
</dbReference>
<dbReference type="GO" id="GO:0004518">
    <property type="term" value="F:nuclease activity"/>
    <property type="evidence" value="ECO:0007669"/>
    <property type="project" value="UniProtKB-KW"/>
</dbReference>
<reference evidence="10" key="1">
    <citation type="submission" date="2021-05" db="EMBL/GenBank/DDBJ databases">
        <title>The genome of the haptophyte Pavlova lutheri (Diacronema luteri, Pavlovales) - a model for lipid biosynthesis in eukaryotic algae.</title>
        <authorList>
            <person name="Hulatt C.J."/>
            <person name="Posewitz M.C."/>
        </authorList>
    </citation>
    <scope>NUCLEOTIDE SEQUENCE</scope>
    <source>
        <strain evidence="10">NIVA-4/92</strain>
    </source>
</reference>
<accession>A0A8J5XPK2</accession>
<evidence type="ECO:0000256" key="8">
    <source>
        <dbReference type="SAM" id="MobiDB-lite"/>
    </source>
</evidence>
<evidence type="ECO:0000313" key="11">
    <source>
        <dbReference type="Proteomes" id="UP000751190"/>
    </source>
</evidence>
<feature type="domain" description="DDE Tnp4" evidence="9">
    <location>
        <begin position="206"/>
        <end position="362"/>
    </location>
</feature>
<dbReference type="AlphaFoldDB" id="A0A8J5XPK2"/>
<dbReference type="PANTHER" id="PTHR22930">
    <property type="match status" value="1"/>
</dbReference>
<dbReference type="EMBL" id="JAGTXO010000009">
    <property type="protein sequence ID" value="KAG8465872.1"/>
    <property type="molecule type" value="Genomic_DNA"/>
</dbReference>
<keyword evidence="7" id="KW-0539">Nucleus</keyword>
<feature type="region of interest" description="Disordered" evidence="8">
    <location>
        <begin position="50"/>
        <end position="72"/>
    </location>
</feature>
<dbReference type="PANTHER" id="PTHR22930:SF85">
    <property type="entry name" value="GH03217P-RELATED"/>
    <property type="match status" value="1"/>
</dbReference>
<dbReference type="Pfam" id="PF13359">
    <property type="entry name" value="DDE_Tnp_4"/>
    <property type="match status" value="1"/>
</dbReference>
<evidence type="ECO:0000313" key="10">
    <source>
        <dbReference type="EMBL" id="KAG8465872.1"/>
    </source>
</evidence>
<dbReference type="GO" id="GO:0005634">
    <property type="term" value="C:nucleus"/>
    <property type="evidence" value="ECO:0007669"/>
    <property type="project" value="UniProtKB-SubCell"/>
</dbReference>
<evidence type="ECO:0000259" key="9">
    <source>
        <dbReference type="Pfam" id="PF13359"/>
    </source>
</evidence>
<evidence type="ECO:0000256" key="4">
    <source>
        <dbReference type="ARBA" id="ARBA00022722"/>
    </source>
</evidence>
<evidence type="ECO:0000256" key="3">
    <source>
        <dbReference type="ARBA" id="ARBA00006958"/>
    </source>
</evidence>
<dbReference type="InterPro" id="IPR027806">
    <property type="entry name" value="HARBI1_dom"/>
</dbReference>
<comment type="caution">
    <text evidence="10">The sequence shown here is derived from an EMBL/GenBank/DDBJ whole genome shotgun (WGS) entry which is preliminary data.</text>
</comment>
<name>A0A8J5XPK2_DIALT</name>